<evidence type="ECO:0000256" key="9">
    <source>
        <dbReference type="ARBA" id="ARBA00022842"/>
    </source>
</evidence>
<dbReference type="InterPro" id="IPR029060">
    <property type="entry name" value="PIN-like_dom_sf"/>
</dbReference>
<dbReference type="Proteomes" id="UP000054321">
    <property type="component" value="Unassembled WGS sequence"/>
</dbReference>
<reference evidence="17 18" key="1">
    <citation type="submission" date="2014-04" db="EMBL/GenBank/DDBJ databases">
        <authorList>
            <consortium name="DOE Joint Genome Institute"/>
            <person name="Kuo A."/>
            <person name="Martino E."/>
            <person name="Perotto S."/>
            <person name="Kohler A."/>
            <person name="Nagy L.G."/>
            <person name="Floudas D."/>
            <person name="Copeland A."/>
            <person name="Barry K.W."/>
            <person name="Cichocki N."/>
            <person name="Veneault-Fourrey C."/>
            <person name="LaButti K."/>
            <person name="Lindquist E.A."/>
            <person name="Lipzen A."/>
            <person name="Lundell T."/>
            <person name="Morin E."/>
            <person name="Murat C."/>
            <person name="Sun H."/>
            <person name="Tunlid A."/>
            <person name="Henrissat B."/>
            <person name="Grigoriev I.V."/>
            <person name="Hibbett D.S."/>
            <person name="Martin F."/>
            <person name="Nordberg H.P."/>
            <person name="Cantor M.N."/>
            <person name="Hua S.X."/>
        </authorList>
    </citation>
    <scope>NUCLEOTIDE SEQUENCE [LARGE SCALE GENOMIC DNA]</scope>
    <source>
        <strain evidence="17 18">Zn</strain>
    </source>
</reference>
<organism evidence="17 18">
    <name type="scientific">Oidiodendron maius (strain Zn)</name>
    <dbReference type="NCBI Taxonomy" id="913774"/>
    <lineage>
        <taxon>Eukaryota</taxon>
        <taxon>Fungi</taxon>
        <taxon>Dikarya</taxon>
        <taxon>Ascomycota</taxon>
        <taxon>Pezizomycotina</taxon>
        <taxon>Leotiomycetes</taxon>
        <taxon>Leotiomycetes incertae sedis</taxon>
        <taxon>Myxotrichaceae</taxon>
        <taxon>Oidiodendron</taxon>
    </lineage>
</organism>
<keyword evidence="4" id="KW-0540">Nuclease</keyword>
<keyword evidence="13" id="KW-0539">Nucleus</keyword>
<feature type="domain" description="XPG-I" evidence="15">
    <location>
        <begin position="138"/>
        <end position="208"/>
    </location>
</feature>
<dbReference type="GO" id="GO:0006281">
    <property type="term" value="P:DNA repair"/>
    <property type="evidence" value="ECO:0007669"/>
    <property type="project" value="UniProtKB-KW"/>
</dbReference>
<dbReference type="InterPro" id="IPR006086">
    <property type="entry name" value="XPG-I_dom"/>
</dbReference>
<keyword evidence="18" id="KW-1185">Reference proteome</keyword>
<keyword evidence="8" id="KW-0269">Exonuclease</keyword>
<evidence type="ECO:0000256" key="10">
    <source>
        <dbReference type="ARBA" id="ARBA00022881"/>
    </source>
</evidence>
<name>A0A0C3HCS9_OIDMZ</name>
<dbReference type="STRING" id="913774.A0A0C3HCS9"/>
<evidence type="ECO:0000256" key="3">
    <source>
        <dbReference type="ARBA" id="ARBA00010563"/>
    </source>
</evidence>
<evidence type="ECO:0000256" key="11">
    <source>
        <dbReference type="ARBA" id="ARBA00023125"/>
    </source>
</evidence>
<dbReference type="PANTHER" id="PTHR11081:SF65">
    <property type="entry name" value="DNA DAMAGE-INDUCIBLE PROTEIN DIN7-RELATED"/>
    <property type="match status" value="1"/>
</dbReference>
<keyword evidence="12" id="KW-0234">DNA repair</keyword>
<keyword evidence="5" id="KW-0479">Metal-binding</keyword>
<dbReference type="SMART" id="SM00485">
    <property type="entry name" value="XPGN"/>
    <property type="match status" value="1"/>
</dbReference>
<dbReference type="InParanoid" id="A0A0C3HCS9"/>
<accession>A0A0C3HCS9</accession>
<evidence type="ECO:0000256" key="2">
    <source>
        <dbReference type="ARBA" id="ARBA00004123"/>
    </source>
</evidence>
<evidence type="ECO:0000256" key="14">
    <source>
        <dbReference type="SAM" id="MobiDB-lite"/>
    </source>
</evidence>
<feature type="region of interest" description="Disordered" evidence="14">
    <location>
        <begin position="565"/>
        <end position="584"/>
    </location>
</feature>
<comment type="subcellular location">
    <subcellularLocation>
        <location evidence="2">Nucleus</location>
    </subcellularLocation>
</comment>
<keyword evidence="9" id="KW-0460">Magnesium</keyword>
<dbReference type="CDD" id="cd09857">
    <property type="entry name" value="PIN_EXO1"/>
    <property type="match status" value="1"/>
</dbReference>
<dbReference type="InterPro" id="IPR019974">
    <property type="entry name" value="XPG_CS"/>
</dbReference>
<dbReference type="InterPro" id="IPR037315">
    <property type="entry name" value="EXO1_H3TH"/>
</dbReference>
<dbReference type="InterPro" id="IPR006085">
    <property type="entry name" value="XPG_DNA_repair_N"/>
</dbReference>
<dbReference type="HOGENOM" id="CLU_008978_2_1_1"/>
<dbReference type="GO" id="GO:0046872">
    <property type="term" value="F:metal ion binding"/>
    <property type="evidence" value="ECO:0007669"/>
    <property type="project" value="UniProtKB-KW"/>
</dbReference>
<dbReference type="PRINTS" id="PR00853">
    <property type="entry name" value="XPGRADSUPER"/>
</dbReference>
<sequence length="765" mass="83919">MGINGLLPLLKSIHKPCNLKKFEGKTIGVDAYGWLHRGTVACAIELATGRPTKKFVDFAMHRVRMLQHFGVTPFLIFDGDYLPSKAATEVEREKRRENSRRAGLELLNAGKTSQAYLELQKAVDVTPAMARQLIDELRRTGVQYIVAPYEADAQMVYLERKGVIDGILSEDSDLLVFGAKCLLTKLDQYGNCIEINKADFCACREISLTGWTDTEFRRMAILSGCDYLASINNMGLKTAYRMIRRHKTIEKILRMLSFDGKYRVPKGYLEDFNRAELTFLHQRVFCPTAQRLVFHTEPTTPIAAEQMPFIGAYVEPEIARGVARGDLNPMTKQPIVTDRRDIMVSPATPWTVSKKGKPIDTFFKPKRVPLAELDINCFTPSPTQQDALRRNSRDWLTTPAPRPYLNQANAESHPAPQSAPGPILNARRAHMCAPTISEPRPPKRARLCEEADIDSALPGQAAVLGRSRFFNQAAASSPTISKKSRGRRSKKEDITIFSDDSVEEALLSLPDFDGFTNETINHGKVPVFEENVKDGTGLEKDAATFPACTTTDRFASSQIKTPALTPSVSVAGSEEQPPTPSEAAASTITASMLRGKFSYAPAQTTPPKSAIDVHGRPAQSSSGALKPSKIPLAVKSNDLPPIPPILSGGSGWTPLQRLGVTATNRSKLPMAPLKSKTVPKTHLIRRSMLAKRELPFPEVSKDPIVVDPAAVPLPFADEVENMALSMQKGSEDMIVPGSESEGEEGAGADEVLPRTGLERFAYAAA</sequence>
<keyword evidence="10" id="KW-0267">Excision nuclease</keyword>
<comment type="cofactor">
    <cofactor evidence="1">
        <name>Mg(2+)</name>
        <dbReference type="ChEBI" id="CHEBI:18420"/>
    </cofactor>
</comment>
<dbReference type="SMART" id="SM00484">
    <property type="entry name" value="XPGI"/>
    <property type="match status" value="1"/>
</dbReference>
<dbReference type="GO" id="GO:0005634">
    <property type="term" value="C:nucleus"/>
    <property type="evidence" value="ECO:0007669"/>
    <property type="project" value="UniProtKB-SubCell"/>
</dbReference>
<keyword evidence="11" id="KW-0238">DNA-binding</keyword>
<dbReference type="Pfam" id="PF00867">
    <property type="entry name" value="XPG_I"/>
    <property type="match status" value="1"/>
</dbReference>
<dbReference type="Gene3D" id="1.10.150.20">
    <property type="entry name" value="5' to 3' exonuclease, C-terminal subdomain"/>
    <property type="match status" value="1"/>
</dbReference>
<dbReference type="PANTHER" id="PTHR11081">
    <property type="entry name" value="FLAP ENDONUCLEASE FAMILY MEMBER"/>
    <property type="match status" value="1"/>
</dbReference>
<dbReference type="FunCoup" id="A0A0C3HCS9">
    <property type="interactions" value="233"/>
</dbReference>
<evidence type="ECO:0000313" key="18">
    <source>
        <dbReference type="Proteomes" id="UP000054321"/>
    </source>
</evidence>
<gene>
    <name evidence="17" type="ORF">OIDMADRAFT_103716</name>
</gene>
<dbReference type="InterPro" id="IPR036279">
    <property type="entry name" value="5-3_exonuclease_C_sf"/>
</dbReference>
<dbReference type="AlphaFoldDB" id="A0A0C3HCS9"/>
<dbReference type="FunFam" id="1.10.150.20:FF:000011">
    <property type="entry name" value="exonuclease 1"/>
    <property type="match status" value="1"/>
</dbReference>
<dbReference type="PROSITE" id="PS00841">
    <property type="entry name" value="XPG_1"/>
    <property type="match status" value="1"/>
</dbReference>
<dbReference type="Pfam" id="PF00752">
    <property type="entry name" value="XPG_N"/>
    <property type="match status" value="1"/>
</dbReference>
<keyword evidence="6" id="KW-0227">DNA damage</keyword>
<reference evidence="18" key="2">
    <citation type="submission" date="2015-01" db="EMBL/GenBank/DDBJ databases">
        <title>Evolutionary Origins and Diversification of the Mycorrhizal Mutualists.</title>
        <authorList>
            <consortium name="DOE Joint Genome Institute"/>
            <consortium name="Mycorrhizal Genomics Consortium"/>
            <person name="Kohler A."/>
            <person name="Kuo A."/>
            <person name="Nagy L.G."/>
            <person name="Floudas D."/>
            <person name="Copeland A."/>
            <person name="Barry K.W."/>
            <person name="Cichocki N."/>
            <person name="Veneault-Fourrey C."/>
            <person name="LaButti K."/>
            <person name="Lindquist E.A."/>
            <person name="Lipzen A."/>
            <person name="Lundell T."/>
            <person name="Morin E."/>
            <person name="Murat C."/>
            <person name="Riley R."/>
            <person name="Ohm R."/>
            <person name="Sun H."/>
            <person name="Tunlid A."/>
            <person name="Henrissat B."/>
            <person name="Grigoriev I.V."/>
            <person name="Hibbett D.S."/>
            <person name="Martin F."/>
        </authorList>
    </citation>
    <scope>NUCLEOTIDE SEQUENCE [LARGE SCALE GENOMIC DNA]</scope>
    <source>
        <strain evidence="18">Zn</strain>
    </source>
</reference>
<dbReference type="CDD" id="cd09908">
    <property type="entry name" value="H3TH_EXO1"/>
    <property type="match status" value="1"/>
</dbReference>
<dbReference type="InterPro" id="IPR044752">
    <property type="entry name" value="PIN-like_EXO1"/>
</dbReference>
<dbReference type="OrthoDB" id="26491at2759"/>
<dbReference type="SUPFAM" id="SSF47807">
    <property type="entry name" value="5' to 3' exonuclease, C-terminal subdomain"/>
    <property type="match status" value="1"/>
</dbReference>
<feature type="region of interest" description="Disordered" evidence="14">
    <location>
        <begin position="599"/>
        <end position="628"/>
    </location>
</feature>
<dbReference type="FunFam" id="3.40.50.1010:FF:000002">
    <property type="entry name" value="Exonuclease 1, putative"/>
    <property type="match status" value="1"/>
</dbReference>
<dbReference type="GO" id="GO:0035312">
    <property type="term" value="F:5'-3' DNA exonuclease activity"/>
    <property type="evidence" value="ECO:0007669"/>
    <property type="project" value="InterPro"/>
</dbReference>
<feature type="domain" description="XPG N-terminal" evidence="16">
    <location>
        <begin position="1"/>
        <end position="99"/>
    </location>
</feature>
<comment type="similarity">
    <text evidence="3">Belongs to the XPG/RAD2 endonuclease family. EXO1 subfamily.</text>
</comment>
<dbReference type="SUPFAM" id="SSF88723">
    <property type="entry name" value="PIN domain-like"/>
    <property type="match status" value="1"/>
</dbReference>
<evidence type="ECO:0000256" key="1">
    <source>
        <dbReference type="ARBA" id="ARBA00001946"/>
    </source>
</evidence>
<dbReference type="Gene3D" id="3.40.50.1010">
    <property type="entry name" value="5'-nuclease"/>
    <property type="match status" value="1"/>
</dbReference>
<proteinExistence type="inferred from homology"/>
<dbReference type="InterPro" id="IPR006084">
    <property type="entry name" value="XPG/Rad2"/>
</dbReference>
<evidence type="ECO:0000259" key="16">
    <source>
        <dbReference type="SMART" id="SM00485"/>
    </source>
</evidence>
<dbReference type="GO" id="GO:0003677">
    <property type="term" value="F:DNA binding"/>
    <property type="evidence" value="ECO:0007669"/>
    <property type="project" value="UniProtKB-KW"/>
</dbReference>
<evidence type="ECO:0000256" key="4">
    <source>
        <dbReference type="ARBA" id="ARBA00022722"/>
    </source>
</evidence>
<evidence type="ECO:0000313" key="17">
    <source>
        <dbReference type="EMBL" id="KIN01025.1"/>
    </source>
</evidence>
<feature type="region of interest" description="Disordered" evidence="14">
    <location>
        <begin position="395"/>
        <end position="418"/>
    </location>
</feature>
<dbReference type="EMBL" id="KN832876">
    <property type="protein sequence ID" value="KIN01025.1"/>
    <property type="molecule type" value="Genomic_DNA"/>
</dbReference>
<evidence type="ECO:0000256" key="13">
    <source>
        <dbReference type="ARBA" id="ARBA00023242"/>
    </source>
</evidence>
<evidence type="ECO:0000256" key="5">
    <source>
        <dbReference type="ARBA" id="ARBA00022723"/>
    </source>
</evidence>
<evidence type="ECO:0000256" key="8">
    <source>
        <dbReference type="ARBA" id="ARBA00022839"/>
    </source>
</evidence>
<protein>
    <submittedName>
        <fullName evidence="17">Uncharacterized protein</fullName>
    </submittedName>
</protein>
<feature type="region of interest" description="Disordered" evidence="14">
    <location>
        <begin position="733"/>
        <end position="752"/>
    </location>
</feature>
<dbReference type="InterPro" id="IPR008918">
    <property type="entry name" value="HhH2"/>
</dbReference>
<evidence type="ECO:0000256" key="6">
    <source>
        <dbReference type="ARBA" id="ARBA00022763"/>
    </source>
</evidence>
<dbReference type="GO" id="GO:0017108">
    <property type="term" value="F:5'-flap endonuclease activity"/>
    <property type="evidence" value="ECO:0007669"/>
    <property type="project" value="TreeGrafter"/>
</dbReference>
<evidence type="ECO:0000259" key="15">
    <source>
        <dbReference type="SMART" id="SM00484"/>
    </source>
</evidence>
<keyword evidence="7" id="KW-0378">Hydrolase</keyword>
<evidence type="ECO:0000256" key="7">
    <source>
        <dbReference type="ARBA" id="ARBA00022801"/>
    </source>
</evidence>
<dbReference type="SMART" id="SM00279">
    <property type="entry name" value="HhH2"/>
    <property type="match status" value="1"/>
</dbReference>
<evidence type="ECO:0000256" key="12">
    <source>
        <dbReference type="ARBA" id="ARBA00023204"/>
    </source>
</evidence>